<organism evidence="1 2">
    <name type="scientific">Fusarium redolens</name>
    <dbReference type="NCBI Taxonomy" id="48865"/>
    <lineage>
        <taxon>Eukaryota</taxon>
        <taxon>Fungi</taxon>
        <taxon>Dikarya</taxon>
        <taxon>Ascomycota</taxon>
        <taxon>Pezizomycotina</taxon>
        <taxon>Sordariomycetes</taxon>
        <taxon>Hypocreomycetidae</taxon>
        <taxon>Hypocreales</taxon>
        <taxon>Nectriaceae</taxon>
        <taxon>Fusarium</taxon>
        <taxon>Fusarium redolens species complex</taxon>
    </lineage>
</organism>
<dbReference type="OrthoDB" id="5102729at2759"/>
<evidence type="ECO:0000313" key="1">
    <source>
        <dbReference type="EMBL" id="KAH7247501.1"/>
    </source>
</evidence>
<reference evidence="1" key="1">
    <citation type="journal article" date="2021" name="Nat. Commun.">
        <title>Genetic determinants of endophytism in the Arabidopsis root mycobiome.</title>
        <authorList>
            <person name="Mesny F."/>
            <person name="Miyauchi S."/>
            <person name="Thiergart T."/>
            <person name="Pickel B."/>
            <person name="Atanasova L."/>
            <person name="Karlsson M."/>
            <person name="Huettel B."/>
            <person name="Barry K.W."/>
            <person name="Haridas S."/>
            <person name="Chen C."/>
            <person name="Bauer D."/>
            <person name="Andreopoulos W."/>
            <person name="Pangilinan J."/>
            <person name="LaButti K."/>
            <person name="Riley R."/>
            <person name="Lipzen A."/>
            <person name="Clum A."/>
            <person name="Drula E."/>
            <person name="Henrissat B."/>
            <person name="Kohler A."/>
            <person name="Grigoriev I.V."/>
            <person name="Martin F.M."/>
            <person name="Hacquard S."/>
        </authorList>
    </citation>
    <scope>NUCLEOTIDE SEQUENCE</scope>
    <source>
        <strain evidence="1">MPI-CAGE-AT-0023</strain>
    </source>
</reference>
<sequence>MAPRLSDAGHEMMKAMIHSGATTKQIAQAIPCDPRTVRKTKARYRLLRSSSFHSIE</sequence>
<dbReference type="RefSeq" id="XP_046048084.1">
    <property type="nucleotide sequence ID" value="XM_046193115.1"/>
</dbReference>
<gene>
    <name evidence="1" type="ORF">BKA55DRAFT_572048</name>
</gene>
<dbReference type="EMBL" id="JAGMUX010000010">
    <property type="protein sequence ID" value="KAH7247501.1"/>
    <property type="molecule type" value="Genomic_DNA"/>
</dbReference>
<accession>A0A9P9GYF7</accession>
<proteinExistence type="predicted"/>
<dbReference type="Proteomes" id="UP000720189">
    <property type="component" value="Unassembled WGS sequence"/>
</dbReference>
<protein>
    <submittedName>
        <fullName evidence="1">Uncharacterized protein</fullName>
    </submittedName>
</protein>
<comment type="caution">
    <text evidence="1">The sequence shown here is derived from an EMBL/GenBank/DDBJ whole genome shotgun (WGS) entry which is preliminary data.</text>
</comment>
<dbReference type="AlphaFoldDB" id="A0A9P9GYF7"/>
<dbReference type="GeneID" id="70223069"/>
<name>A0A9P9GYF7_FUSRE</name>
<keyword evidence="2" id="KW-1185">Reference proteome</keyword>
<evidence type="ECO:0000313" key="2">
    <source>
        <dbReference type="Proteomes" id="UP000720189"/>
    </source>
</evidence>